<dbReference type="Proteomes" id="UP001057452">
    <property type="component" value="Chromosome 20"/>
</dbReference>
<evidence type="ECO:0000313" key="1">
    <source>
        <dbReference type="EMBL" id="KAI4806339.1"/>
    </source>
</evidence>
<dbReference type="EMBL" id="CM043804">
    <property type="protein sequence ID" value="KAI4806339.1"/>
    <property type="molecule type" value="Genomic_DNA"/>
</dbReference>
<organism evidence="1 2">
    <name type="scientific">Chaenocephalus aceratus</name>
    <name type="common">Blackfin icefish</name>
    <name type="synonym">Chaenichthys aceratus</name>
    <dbReference type="NCBI Taxonomy" id="36190"/>
    <lineage>
        <taxon>Eukaryota</taxon>
        <taxon>Metazoa</taxon>
        <taxon>Chordata</taxon>
        <taxon>Craniata</taxon>
        <taxon>Vertebrata</taxon>
        <taxon>Euteleostomi</taxon>
        <taxon>Actinopterygii</taxon>
        <taxon>Neopterygii</taxon>
        <taxon>Teleostei</taxon>
        <taxon>Neoteleostei</taxon>
        <taxon>Acanthomorphata</taxon>
        <taxon>Eupercaria</taxon>
        <taxon>Perciformes</taxon>
        <taxon>Notothenioidei</taxon>
        <taxon>Channichthyidae</taxon>
        <taxon>Chaenocephalus</taxon>
    </lineage>
</organism>
<accession>A0ACB9W163</accession>
<protein>
    <submittedName>
        <fullName evidence="1">Uncharacterized protein</fullName>
    </submittedName>
</protein>
<proteinExistence type="predicted"/>
<evidence type="ECO:0000313" key="2">
    <source>
        <dbReference type="Proteomes" id="UP001057452"/>
    </source>
</evidence>
<comment type="caution">
    <text evidence="1">The sequence shown here is derived from an EMBL/GenBank/DDBJ whole genome shotgun (WGS) entry which is preliminary data.</text>
</comment>
<gene>
    <name evidence="1" type="ORF">KUCAC02_017168</name>
</gene>
<name>A0ACB9W163_CHAAC</name>
<keyword evidence="2" id="KW-1185">Reference proteome</keyword>
<reference evidence="1" key="1">
    <citation type="submission" date="2022-05" db="EMBL/GenBank/DDBJ databases">
        <title>Chromosome-level genome of Chaenocephalus aceratus.</title>
        <authorList>
            <person name="Park H."/>
        </authorList>
    </citation>
    <scope>NUCLEOTIDE SEQUENCE</scope>
    <source>
        <strain evidence="1">KU_202001</strain>
    </source>
</reference>
<sequence length="185" mass="21614">MKAAEEQRQREEEEEKRHAAERKRDERRQEREVRLTRGEAHERGKEEKQRQLKKATGAPLYRPSTLPQKPAAAARPGAMETLHSAPTGQHEADGLEDDPGGESRASPPRSTLKRFLLALLDHVTQERLLQRDLQEHNDRRVLRRCLQAWRQLPCLQRRERLREERREKLGQRVGCHLPDCCSHPP</sequence>